<feature type="domain" description="Glycosyltransferase 2-like" evidence="1">
    <location>
        <begin position="7"/>
        <end position="132"/>
    </location>
</feature>
<dbReference type="InterPro" id="IPR029044">
    <property type="entry name" value="Nucleotide-diphossugar_trans"/>
</dbReference>
<dbReference type="GO" id="GO:0016758">
    <property type="term" value="F:hexosyltransferase activity"/>
    <property type="evidence" value="ECO:0007669"/>
    <property type="project" value="UniProtKB-ARBA"/>
</dbReference>
<comment type="caution">
    <text evidence="2">The sequence shown here is derived from an EMBL/GenBank/DDBJ whole genome shotgun (WGS) entry which is preliminary data.</text>
</comment>
<protein>
    <submittedName>
        <fullName evidence="2">Glycosyltransferase</fullName>
        <ecNumber evidence="2">2.4.-.-</ecNumber>
    </submittedName>
</protein>
<dbReference type="Proteomes" id="UP001170023">
    <property type="component" value="Unassembled WGS sequence"/>
</dbReference>
<evidence type="ECO:0000259" key="1">
    <source>
        <dbReference type="Pfam" id="PF00535"/>
    </source>
</evidence>
<keyword evidence="2" id="KW-0808">Transferase</keyword>
<proteinExistence type="predicted"/>
<name>A0AAW7WS54_9BACE</name>
<organism evidence="2 3">
    <name type="scientific">Bacteroides caccae</name>
    <dbReference type="NCBI Taxonomy" id="47678"/>
    <lineage>
        <taxon>Bacteria</taxon>
        <taxon>Pseudomonadati</taxon>
        <taxon>Bacteroidota</taxon>
        <taxon>Bacteroidia</taxon>
        <taxon>Bacteroidales</taxon>
        <taxon>Bacteroidaceae</taxon>
        <taxon>Bacteroides</taxon>
    </lineage>
</organism>
<sequence>MNNPKICVVVPVYKVEKYLRECVDSILNQTFTEFQVILVDDGSPDACGAICDDYAEKDNRVKVLHKINGGVSSARNSGVNQFIGGRYLTFVDSDDTIPPTAFADMWAEVENHPGVDVVCGQVELEGKAWMDFSGLPDFIDDRQYLSKHYFQSVLPGIVVGKLIRHELYQNIGLHFEEGIISCEDTLWGHELYKYINSLVHCRNVVYHYRVNEDSVTHNVDLTLNYTSILDTAVIAARQYDKCMSHMENMFLYNQLSFGMYQRCYEKVDKLIVGEHIAKVYSELKKMSIPITISNKFFAWRLTLSYQLATSKPLVFLNRIIAWTVYHPFKY</sequence>
<evidence type="ECO:0000313" key="2">
    <source>
        <dbReference type="EMBL" id="MDO6359524.1"/>
    </source>
</evidence>
<dbReference type="Gene3D" id="3.90.550.10">
    <property type="entry name" value="Spore Coat Polysaccharide Biosynthesis Protein SpsA, Chain A"/>
    <property type="match status" value="1"/>
</dbReference>
<dbReference type="AlphaFoldDB" id="A0AAW7WS54"/>
<dbReference type="InterPro" id="IPR001173">
    <property type="entry name" value="Glyco_trans_2-like"/>
</dbReference>
<dbReference type="CDD" id="cd00761">
    <property type="entry name" value="Glyco_tranf_GTA_type"/>
    <property type="match status" value="1"/>
</dbReference>
<reference evidence="2" key="1">
    <citation type="submission" date="2023-07" db="EMBL/GenBank/DDBJ databases">
        <title>Whole Genome Sequencing of Colonoscopy isolates.</title>
        <authorList>
            <person name="Surve S.V."/>
            <person name="Valls R.A."/>
            <person name="Barrak K.E."/>
            <person name="Gardner T.B."/>
            <person name="O'Toole G.A."/>
        </authorList>
    </citation>
    <scope>NUCLEOTIDE SEQUENCE</scope>
    <source>
        <strain evidence="2">GP0119</strain>
    </source>
</reference>
<gene>
    <name evidence="2" type="ORF">Q4469_17920</name>
</gene>
<evidence type="ECO:0000313" key="3">
    <source>
        <dbReference type="Proteomes" id="UP001170023"/>
    </source>
</evidence>
<dbReference type="PANTHER" id="PTHR22916:SF3">
    <property type="entry name" value="UDP-GLCNAC:BETAGAL BETA-1,3-N-ACETYLGLUCOSAMINYLTRANSFERASE-LIKE PROTEIN 1"/>
    <property type="match status" value="1"/>
</dbReference>
<dbReference type="EC" id="2.4.-.-" evidence="2"/>
<dbReference type="EMBL" id="JAUONL010000019">
    <property type="protein sequence ID" value="MDO6359524.1"/>
    <property type="molecule type" value="Genomic_DNA"/>
</dbReference>
<dbReference type="RefSeq" id="WP_138332869.1">
    <property type="nucleotide sequence ID" value="NZ_JADMYS010000002.1"/>
</dbReference>
<dbReference type="Pfam" id="PF00535">
    <property type="entry name" value="Glycos_transf_2"/>
    <property type="match status" value="1"/>
</dbReference>
<dbReference type="SUPFAM" id="SSF53448">
    <property type="entry name" value="Nucleotide-diphospho-sugar transferases"/>
    <property type="match status" value="1"/>
</dbReference>
<keyword evidence="2" id="KW-0328">Glycosyltransferase</keyword>
<accession>A0AAW7WS54</accession>
<dbReference type="PANTHER" id="PTHR22916">
    <property type="entry name" value="GLYCOSYLTRANSFERASE"/>
    <property type="match status" value="1"/>
</dbReference>